<evidence type="ECO:0000256" key="1">
    <source>
        <dbReference type="ARBA" id="ARBA00004651"/>
    </source>
</evidence>
<dbReference type="Pfam" id="PF02028">
    <property type="entry name" value="BCCT"/>
    <property type="match status" value="1"/>
</dbReference>
<reference evidence="8 9" key="1">
    <citation type="submission" date="2016-03" db="EMBL/GenBank/DDBJ databases">
        <title>Pediococcus and Lactobacillus from brewery environment - whole genome sequencing and assembly.</title>
        <authorList>
            <person name="Behr J."/>
            <person name="Geissler A.J."/>
            <person name="Vogel R.F."/>
        </authorList>
    </citation>
    <scope>NUCLEOTIDE SEQUENCE [LARGE SCALE GENOMIC DNA]</scope>
    <source>
        <strain evidence="8 9">TMW 1.1989</strain>
    </source>
</reference>
<dbReference type="InterPro" id="IPR000060">
    <property type="entry name" value="BCCT_transptr"/>
</dbReference>
<dbReference type="GO" id="GO:0022857">
    <property type="term" value="F:transmembrane transporter activity"/>
    <property type="evidence" value="ECO:0007669"/>
    <property type="project" value="InterPro"/>
</dbReference>
<gene>
    <name evidence="8" type="ORF">AYR53_05125</name>
</gene>
<accession>A0A192H6B4</accession>
<name>A0A192H6B4_9LACO</name>
<dbReference type="STRING" id="375175.AYR53_05125"/>
<evidence type="ECO:0000313" key="8">
    <source>
        <dbReference type="EMBL" id="ANK63536.1"/>
    </source>
</evidence>
<keyword evidence="3" id="KW-0813">Transport</keyword>
<keyword evidence="5" id="KW-0812">Transmembrane</keyword>
<dbReference type="PANTHER" id="PTHR30047">
    <property type="entry name" value="HIGH-AFFINITY CHOLINE TRANSPORT PROTEIN-RELATED"/>
    <property type="match status" value="1"/>
</dbReference>
<evidence type="ECO:0000256" key="2">
    <source>
        <dbReference type="ARBA" id="ARBA00005658"/>
    </source>
</evidence>
<keyword evidence="6" id="KW-1133">Transmembrane helix</keyword>
<protein>
    <submittedName>
        <fullName evidence="8">Glycine/betaine ABC transporter</fullName>
    </submittedName>
</protein>
<dbReference type="Proteomes" id="UP000078582">
    <property type="component" value="Chromosome"/>
</dbReference>
<evidence type="ECO:0000256" key="3">
    <source>
        <dbReference type="ARBA" id="ARBA00022448"/>
    </source>
</evidence>
<dbReference type="GO" id="GO:0005886">
    <property type="term" value="C:plasma membrane"/>
    <property type="evidence" value="ECO:0007669"/>
    <property type="project" value="UniProtKB-SubCell"/>
</dbReference>
<dbReference type="KEGG" id="lbt:AYR52_08870"/>
<evidence type="ECO:0000313" key="9">
    <source>
        <dbReference type="Proteomes" id="UP000078582"/>
    </source>
</evidence>
<keyword evidence="7" id="KW-0472">Membrane</keyword>
<dbReference type="RefSeq" id="WP_068226259.1">
    <property type="nucleotide sequence ID" value="NZ_CP014881.1"/>
</dbReference>
<proteinExistence type="inferred from homology"/>
<dbReference type="AlphaFoldDB" id="A0A192H6B4"/>
<comment type="subcellular location">
    <subcellularLocation>
        <location evidence="1">Cell membrane</location>
        <topology evidence="1">Multi-pass membrane protein</topology>
    </subcellularLocation>
</comment>
<comment type="similarity">
    <text evidence="2">Belongs to the BCCT transporter (TC 2.A.15) family.</text>
</comment>
<evidence type="ECO:0000256" key="7">
    <source>
        <dbReference type="ARBA" id="ARBA00023136"/>
    </source>
</evidence>
<keyword evidence="9" id="KW-1185">Reference proteome</keyword>
<sequence length="551" mass="60542">MASDRKIILKRKNIDKVVFVPTAILFVIASLVLILGGSSLQQGINSLMASITNNMGWLYLSVYVINFIFFIYLAASHYGKIQLGKTKTGKPEYSNFQWGSMVFATAIDASILMLSMVDPIRFLQHPAFGIKPFSEKAYSFASMFGQFDWGPMAWLMFASATIAIAYAMYVKHRNIQRLSEAITLLDGDGLVKHSLRTFIDFLVVVGIMGGIGSSVGMEIPVLSKVISSSTGIPNNLWLTLALFVILLALFATTVMGGLKGGIDRLSSAHIWTALGFLVFILIVGPTLYILTTEGHSLGILGTHFAALSTNMVSNVGSGFAKSETIFYWGWWLSYMPFTGLFIARISKGRTIRQVIVGMVVFGALGCMSFYAILGGYSLYLQHAGILNLAHILNTQGQAAVIASVISTLPLKSLVLIFYSISCFIFLATTISSSAFIVSSLTSLKLKASEEPSRFNRMIWVLIFILFAFGIVMVGGFKTVQTICTMAGFPLIFVCLLLLGSIVKMVYTDKTVAVQRRKKWAVNLERDAEVDFDQVRFEQERHTPAQTASIQN</sequence>
<evidence type="ECO:0000256" key="6">
    <source>
        <dbReference type="ARBA" id="ARBA00022989"/>
    </source>
</evidence>
<dbReference type="EMBL" id="CP014873">
    <property type="protein sequence ID" value="ANK63536.1"/>
    <property type="molecule type" value="Genomic_DNA"/>
</dbReference>
<keyword evidence="4" id="KW-1003">Cell membrane</keyword>
<dbReference type="PANTHER" id="PTHR30047:SF7">
    <property type="entry name" value="HIGH-AFFINITY CHOLINE TRANSPORT PROTEIN"/>
    <property type="match status" value="1"/>
</dbReference>
<evidence type="ECO:0000256" key="4">
    <source>
        <dbReference type="ARBA" id="ARBA00022475"/>
    </source>
</evidence>
<evidence type="ECO:0000256" key="5">
    <source>
        <dbReference type="ARBA" id="ARBA00022692"/>
    </source>
</evidence>
<organism evidence="8 9">
    <name type="scientific">Loigolactobacillus backii</name>
    <dbReference type="NCBI Taxonomy" id="375175"/>
    <lineage>
        <taxon>Bacteria</taxon>
        <taxon>Bacillati</taxon>
        <taxon>Bacillota</taxon>
        <taxon>Bacilli</taxon>
        <taxon>Lactobacillales</taxon>
        <taxon>Lactobacillaceae</taxon>
        <taxon>Loigolactobacillus</taxon>
    </lineage>
</organism>